<feature type="compositionally biased region" description="Basic and acidic residues" evidence="1">
    <location>
        <begin position="157"/>
        <end position="167"/>
    </location>
</feature>
<protein>
    <submittedName>
        <fullName evidence="3">Uncharacterized protein</fullName>
    </submittedName>
</protein>
<proteinExistence type="predicted"/>
<feature type="compositionally biased region" description="Basic and acidic residues" evidence="1">
    <location>
        <begin position="179"/>
        <end position="191"/>
    </location>
</feature>
<evidence type="ECO:0000256" key="1">
    <source>
        <dbReference type="SAM" id="MobiDB-lite"/>
    </source>
</evidence>
<keyword evidence="2" id="KW-1185">Reference proteome</keyword>
<dbReference type="Proteomes" id="UP001652642">
    <property type="component" value="Chromosome 7"/>
</dbReference>
<gene>
    <name evidence="3" type="primary">LOC110090599</name>
</gene>
<dbReference type="RefSeq" id="XP_072834175.1">
    <property type="nucleotide sequence ID" value="XM_072978074.1"/>
</dbReference>
<feature type="compositionally biased region" description="Acidic residues" evidence="1">
    <location>
        <begin position="141"/>
        <end position="150"/>
    </location>
</feature>
<feature type="region of interest" description="Disordered" evidence="1">
    <location>
        <begin position="99"/>
        <end position="118"/>
    </location>
</feature>
<organism evidence="2 3">
    <name type="scientific">Pogona vitticeps</name>
    <name type="common">central bearded dragon</name>
    <dbReference type="NCBI Taxonomy" id="103695"/>
    <lineage>
        <taxon>Eukaryota</taxon>
        <taxon>Metazoa</taxon>
        <taxon>Chordata</taxon>
        <taxon>Craniata</taxon>
        <taxon>Vertebrata</taxon>
        <taxon>Euteleostomi</taxon>
        <taxon>Lepidosauria</taxon>
        <taxon>Squamata</taxon>
        <taxon>Bifurcata</taxon>
        <taxon>Unidentata</taxon>
        <taxon>Episquamata</taxon>
        <taxon>Toxicofera</taxon>
        <taxon>Iguania</taxon>
        <taxon>Acrodonta</taxon>
        <taxon>Agamidae</taxon>
        <taxon>Amphibolurinae</taxon>
        <taxon>Pogona</taxon>
    </lineage>
</organism>
<dbReference type="GeneID" id="110090599"/>
<accession>A0ABM5ELZ3</accession>
<name>A0ABM5ELZ3_9SAUR</name>
<evidence type="ECO:0000313" key="2">
    <source>
        <dbReference type="Proteomes" id="UP001652642"/>
    </source>
</evidence>
<sequence length="274" mass="30695">MEMPKPQGGPQRSSETSWFRYITQHGPVRYLLQLLQQLFRWVPFVRPLGAAAGQPRGAPACSPDRPVRHARKRLGTLARVILAFVPSQFLQTLGRLKTQRKSSAPDETLKSHVHPAGKGCKRKQEDLLLEEQQYWVEALLEELPEEDDRDDPTYEPTKSETDSEEYRSQNSTETDLEFEEKNGVLMLKEKPTLQAIPDEDDKRGETRAGCNEGNPPAFQILGNDRERPTPQGEKGCGVVETMDEDDTADRGPPGSEPLAASGDSQEQWVCVSGE</sequence>
<feature type="region of interest" description="Disordered" evidence="1">
    <location>
        <begin position="141"/>
        <end position="274"/>
    </location>
</feature>
<reference evidence="3" key="1">
    <citation type="submission" date="2025-08" db="UniProtKB">
        <authorList>
            <consortium name="RefSeq"/>
        </authorList>
    </citation>
    <scope>IDENTIFICATION</scope>
</reference>
<evidence type="ECO:0000313" key="3">
    <source>
        <dbReference type="RefSeq" id="XP_072834175.1"/>
    </source>
</evidence>